<evidence type="ECO:0000313" key="1">
    <source>
        <dbReference type="EMBL" id="GKZ27448.1"/>
    </source>
</evidence>
<sequence length="106" mass="11742">MSLEKEIKHDQTDSLVPLLYAERGGSLQHAVDTAVHTVQDSVTEFDRVADTFLINSQDDPQLVSLSKFIDGCNFASTANLNWGYVCLVLSLLICRVLIKAPKNADY</sequence>
<accession>A0A9W5Z192</accession>
<comment type="caution">
    <text evidence="1">The sequence shown here is derived from an EMBL/GenBank/DDBJ whole genome shotgun (WGS) entry which is preliminary data.</text>
</comment>
<proteinExistence type="predicted"/>
<dbReference type="Proteomes" id="UP001143548">
    <property type="component" value="Unassembled WGS sequence"/>
</dbReference>
<gene>
    <name evidence="1" type="ORF">AbraCBS73388_004666</name>
</gene>
<dbReference type="SUPFAM" id="SSF48576">
    <property type="entry name" value="Terpenoid synthases"/>
    <property type="match status" value="1"/>
</dbReference>
<dbReference type="AlphaFoldDB" id="A0A9W5Z192"/>
<dbReference type="Gene3D" id="1.10.600.10">
    <property type="entry name" value="Farnesyl Diphosphate Synthase"/>
    <property type="match status" value="1"/>
</dbReference>
<dbReference type="EMBL" id="BROQ01000214">
    <property type="protein sequence ID" value="GKZ27448.1"/>
    <property type="molecule type" value="Genomic_DNA"/>
</dbReference>
<dbReference type="InterPro" id="IPR008949">
    <property type="entry name" value="Isoprenoid_synthase_dom_sf"/>
</dbReference>
<organism evidence="1 2">
    <name type="scientific">Aspergillus brasiliensis</name>
    <dbReference type="NCBI Taxonomy" id="319629"/>
    <lineage>
        <taxon>Eukaryota</taxon>
        <taxon>Fungi</taxon>
        <taxon>Dikarya</taxon>
        <taxon>Ascomycota</taxon>
        <taxon>Pezizomycotina</taxon>
        <taxon>Eurotiomycetes</taxon>
        <taxon>Eurotiomycetidae</taxon>
        <taxon>Eurotiales</taxon>
        <taxon>Aspergillaceae</taxon>
        <taxon>Aspergillus</taxon>
        <taxon>Aspergillus subgen. Circumdati</taxon>
    </lineage>
</organism>
<protein>
    <submittedName>
        <fullName evidence="1">Uncharacterized protein</fullName>
    </submittedName>
</protein>
<name>A0A9W5Z192_9EURO</name>
<evidence type="ECO:0000313" key="2">
    <source>
        <dbReference type="Proteomes" id="UP001143548"/>
    </source>
</evidence>
<reference evidence="1" key="1">
    <citation type="submission" date="2022-07" db="EMBL/GenBank/DDBJ databases">
        <title>Taxonomy of Aspergillus series Nigri: significant species reduction supported by multi-species coalescent approaches.</title>
        <authorList>
            <person name="Bian C."/>
            <person name="Kusuya Y."/>
            <person name="Sklenar F."/>
            <person name="D'hooge E."/>
            <person name="Yaguchi T."/>
            <person name="Takahashi H."/>
            <person name="Hubka V."/>
        </authorList>
    </citation>
    <scope>NUCLEOTIDE SEQUENCE</scope>
    <source>
        <strain evidence="1">CBS 733.88</strain>
    </source>
</reference>